<keyword evidence="3" id="KW-1185">Reference proteome</keyword>
<dbReference type="AlphaFoldDB" id="A0A3N0Z3Q1"/>
<feature type="compositionally biased region" description="Basic and acidic residues" evidence="1">
    <location>
        <begin position="115"/>
        <end position="128"/>
    </location>
</feature>
<evidence type="ECO:0000313" key="2">
    <source>
        <dbReference type="EMBL" id="ROL52902.1"/>
    </source>
</evidence>
<dbReference type="EMBL" id="RJVU01014363">
    <property type="protein sequence ID" value="ROL52902.1"/>
    <property type="molecule type" value="Genomic_DNA"/>
</dbReference>
<accession>A0A3N0Z3Q1</accession>
<proteinExistence type="predicted"/>
<reference evidence="2 3" key="1">
    <citation type="submission" date="2018-10" db="EMBL/GenBank/DDBJ databases">
        <title>Genome assembly for a Yunnan-Guizhou Plateau 3E fish, Anabarilius grahami (Regan), and its evolutionary and genetic applications.</title>
        <authorList>
            <person name="Jiang W."/>
        </authorList>
    </citation>
    <scope>NUCLEOTIDE SEQUENCE [LARGE SCALE GENOMIC DNA]</scope>
    <source>
        <strain evidence="2">AG-KIZ</strain>
        <tissue evidence="2">Muscle</tissue>
    </source>
</reference>
<sequence>MEKNCIRLWSTAAERHSLLPGCLGQTKLLRKSSGTSVLTREPGGGTINSLFSPLLYPKLILTQQHIIAPAQNWLPPTSSIKKDLGQYVQTKPLPKPLPDSPAVPLSSSPRPSNLLDRHEQRKSTHCDPRPSLSSFSSLYGHFPPARYRISAGCWTPSATNAVTGKSHSLHFLLNLCYAVKPGRACESSVVGQLVHVRIMNSFQKQNPHSWAPALSLSLMPALVNNDKGASIAAAPSCRMSYYLDPVSSCQALQPPDCLGVMRANGGMAVTMVTHMLPPAVCHPQNPAPPRPLYAHHITLQEVPNGPEYSPNGGIYCMIIGTAGRPLVSRCAVKRAARHTITLIDTRRRPHVFRQLQRSCTCPASVGCRRRCWQLNQRQAVNGFCVLHIWDLYVE</sequence>
<protein>
    <submittedName>
        <fullName evidence="2">Uncharacterized protein</fullName>
    </submittedName>
</protein>
<organism evidence="2 3">
    <name type="scientific">Anabarilius grahami</name>
    <name type="common">Kanglang fish</name>
    <name type="synonym">Barilius grahami</name>
    <dbReference type="NCBI Taxonomy" id="495550"/>
    <lineage>
        <taxon>Eukaryota</taxon>
        <taxon>Metazoa</taxon>
        <taxon>Chordata</taxon>
        <taxon>Craniata</taxon>
        <taxon>Vertebrata</taxon>
        <taxon>Euteleostomi</taxon>
        <taxon>Actinopterygii</taxon>
        <taxon>Neopterygii</taxon>
        <taxon>Teleostei</taxon>
        <taxon>Ostariophysi</taxon>
        <taxon>Cypriniformes</taxon>
        <taxon>Xenocyprididae</taxon>
        <taxon>Xenocypridinae</taxon>
        <taxon>Xenocypridinae incertae sedis</taxon>
        <taxon>Anabarilius</taxon>
    </lineage>
</organism>
<dbReference type="Proteomes" id="UP000281406">
    <property type="component" value="Unassembled WGS sequence"/>
</dbReference>
<feature type="region of interest" description="Disordered" evidence="1">
    <location>
        <begin position="89"/>
        <end position="130"/>
    </location>
</feature>
<gene>
    <name evidence="2" type="ORF">DPX16_8465</name>
</gene>
<evidence type="ECO:0000313" key="3">
    <source>
        <dbReference type="Proteomes" id="UP000281406"/>
    </source>
</evidence>
<feature type="compositionally biased region" description="Low complexity" evidence="1">
    <location>
        <begin position="104"/>
        <end position="114"/>
    </location>
</feature>
<dbReference type="OrthoDB" id="8933103at2759"/>
<evidence type="ECO:0000256" key="1">
    <source>
        <dbReference type="SAM" id="MobiDB-lite"/>
    </source>
</evidence>
<comment type="caution">
    <text evidence="2">The sequence shown here is derived from an EMBL/GenBank/DDBJ whole genome shotgun (WGS) entry which is preliminary data.</text>
</comment>
<name>A0A3N0Z3Q1_ANAGA</name>